<feature type="domain" description="Paired" evidence="1">
    <location>
        <begin position="8"/>
        <end position="125"/>
    </location>
</feature>
<evidence type="ECO:0000259" key="1">
    <source>
        <dbReference type="Pfam" id="PF00292"/>
    </source>
</evidence>
<dbReference type="Gene3D" id="3.30.420.10">
    <property type="entry name" value="Ribonuclease H-like superfamily/Ribonuclease H"/>
    <property type="match status" value="1"/>
</dbReference>
<dbReference type="Pfam" id="PF13358">
    <property type="entry name" value="DDE_3"/>
    <property type="match status" value="1"/>
</dbReference>
<evidence type="ECO:0000313" key="4">
    <source>
        <dbReference type="RefSeq" id="XP_006819402.1"/>
    </source>
</evidence>
<feature type="domain" description="Tc1-like transposase DDE" evidence="2">
    <location>
        <begin position="179"/>
        <end position="279"/>
    </location>
</feature>
<dbReference type="InterPro" id="IPR038717">
    <property type="entry name" value="Tc1-like_DDE_dom"/>
</dbReference>
<keyword evidence="3" id="KW-1185">Reference proteome</keyword>
<sequence length="292" mass="33214">MTQRTTKINISGREWIVGVPLGNDYRSVLVEELKKLRGDDGNALPRGAVSNCAQKFKVARSTVLAVWQRYCDTGSVSPRRRSTYRPTLLTDDDYRYRYIELLKTEHPSMSYEDIRQKLEENANVHVSNSTLCRAVRSGLRQTKWTWKKMIKPAAERFTERNLIYTEAYLQAFREIDPMRIRFFDESGFTLHASQRNYGHAQIGLPAVEIQRYNSGANFTLNLLISPFGVSHANIVRGASNTDSYLQFFNEAANTVMENGMPALLHGNVVVVDNCPTHHHRGGAILSESLDNQ</sequence>
<gene>
    <name evidence="4" type="primary">LOC102809379</name>
</gene>
<dbReference type="InterPro" id="IPR001523">
    <property type="entry name" value="Paired_dom"/>
</dbReference>
<dbReference type="GeneID" id="102809379"/>
<proteinExistence type="predicted"/>
<dbReference type="Proteomes" id="UP000694865">
    <property type="component" value="Unplaced"/>
</dbReference>
<organism evidence="3 4">
    <name type="scientific">Saccoglossus kowalevskii</name>
    <name type="common">Acorn worm</name>
    <dbReference type="NCBI Taxonomy" id="10224"/>
    <lineage>
        <taxon>Eukaryota</taxon>
        <taxon>Metazoa</taxon>
        <taxon>Hemichordata</taxon>
        <taxon>Enteropneusta</taxon>
        <taxon>Harrimaniidae</taxon>
        <taxon>Saccoglossus</taxon>
    </lineage>
</organism>
<dbReference type="RefSeq" id="XP_006819402.1">
    <property type="nucleotide sequence ID" value="XM_006819339.1"/>
</dbReference>
<evidence type="ECO:0000259" key="2">
    <source>
        <dbReference type="Pfam" id="PF13358"/>
    </source>
</evidence>
<accession>A0ABM0MHB1</accession>
<evidence type="ECO:0000313" key="3">
    <source>
        <dbReference type="Proteomes" id="UP000694865"/>
    </source>
</evidence>
<protein>
    <submittedName>
        <fullName evidence="4">Uncharacterized protein LOC102809379</fullName>
    </submittedName>
</protein>
<dbReference type="InterPro" id="IPR036397">
    <property type="entry name" value="RNaseH_sf"/>
</dbReference>
<feature type="non-terminal residue" evidence="4">
    <location>
        <position position="292"/>
    </location>
</feature>
<dbReference type="Pfam" id="PF00292">
    <property type="entry name" value="PAX"/>
    <property type="match status" value="1"/>
</dbReference>
<dbReference type="SUPFAM" id="SSF46689">
    <property type="entry name" value="Homeodomain-like"/>
    <property type="match status" value="1"/>
</dbReference>
<reference evidence="4" key="1">
    <citation type="submission" date="2025-08" db="UniProtKB">
        <authorList>
            <consortium name="RefSeq"/>
        </authorList>
    </citation>
    <scope>IDENTIFICATION</scope>
    <source>
        <tissue evidence="4">Testes</tissue>
    </source>
</reference>
<dbReference type="InterPro" id="IPR009057">
    <property type="entry name" value="Homeodomain-like_sf"/>
</dbReference>
<name>A0ABM0MHB1_SACKO</name>